<protein>
    <submittedName>
        <fullName evidence="1">Uncharacterized protein</fullName>
    </submittedName>
</protein>
<reference evidence="1" key="2">
    <citation type="submission" date="2025-09" db="UniProtKB">
        <authorList>
            <consortium name="EnsemblPlants"/>
        </authorList>
    </citation>
    <scope>IDENTIFICATION</scope>
</reference>
<dbReference type="Proteomes" id="UP001732700">
    <property type="component" value="Chromosome 5D"/>
</dbReference>
<keyword evidence="2" id="KW-1185">Reference proteome</keyword>
<name>A0ACD5Y9R8_AVESA</name>
<reference evidence="1" key="1">
    <citation type="submission" date="2021-05" db="EMBL/GenBank/DDBJ databases">
        <authorList>
            <person name="Scholz U."/>
            <person name="Mascher M."/>
            <person name="Fiebig A."/>
        </authorList>
    </citation>
    <scope>NUCLEOTIDE SEQUENCE [LARGE SCALE GENOMIC DNA]</scope>
</reference>
<dbReference type="EnsemblPlants" id="AVESA.00010b.r2.5DG0934940.1">
    <property type="protein sequence ID" value="AVESA.00010b.r2.5DG0934940.1.CDS"/>
    <property type="gene ID" value="AVESA.00010b.r2.5DG0934940"/>
</dbReference>
<sequence>MRGGEDDPRDDCCVRRRLHGDASRRCIRAAAAGCIGSGVKDLAGAPLQYAGDVRHSLPAEPDSSMRNGEDIPRRDDSEDRRVTFDDSSIVVLIGTPADGGTLVRGGIKIAAADVFLADPDRNDFMARFWRAIELGPWYWVQELIDWLKRAPTNRFRDYWSWRGVVGVPIMQRADEGTCVICGTLVCLEARHRLDFERRHGFRTFPYRIPTETVAALKNLCEQRGVWTAKHGANVLKVLKVIQGAGGSAASGVPGWKPCSLQVKSWKYHRNSLRQPIPHEALARLIHSEGPLLGTILVDDFYHDPRCKDGVYRGVPQGYKGRRYHLVVCSGYYLEVRPAAVQQGQRRLWHQYGQTETELYIEVVDNHTKDGPVRCILARAFTGFIEVHVEPLDARELRVKKPSLWRRLIDFVSPQHHA</sequence>
<proteinExistence type="predicted"/>
<accession>A0ACD5Y9R8</accession>
<organism evidence="1 2">
    <name type="scientific">Avena sativa</name>
    <name type="common">Oat</name>
    <dbReference type="NCBI Taxonomy" id="4498"/>
    <lineage>
        <taxon>Eukaryota</taxon>
        <taxon>Viridiplantae</taxon>
        <taxon>Streptophyta</taxon>
        <taxon>Embryophyta</taxon>
        <taxon>Tracheophyta</taxon>
        <taxon>Spermatophyta</taxon>
        <taxon>Magnoliopsida</taxon>
        <taxon>Liliopsida</taxon>
        <taxon>Poales</taxon>
        <taxon>Poaceae</taxon>
        <taxon>BOP clade</taxon>
        <taxon>Pooideae</taxon>
        <taxon>Poodae</taxon>
        <taxon>Poeae</taxon>
        <taxon>Poeae Chloroplast Group 1 (Aveneae type)</taxon>
        <taxon>Aveninae</taxon>
        <taxon>Avena</taxon>
    </lineage>
</organism>
<evidence type="ECO:0000313" key="2">
    <source>
        <dbReference type="Proteomes" id="UP001732700"/>
    </source>
</evidence>
<evidence type="ECO:0000313" key="1">
    <source>
        <dbReference type="EnsemblPlants" id="AVESA.00010b.r2.5DG0934940.1.CDS"/>
    </source>
</evidence>